<organism evidence="1 2">
    <name type="scientific">Paramecium tetraurelia</name>
    <dbReference type="NCBI Taxonomy" id="5888"/>
    <lineage>
        <taxon>Eukaryota</taxon>
        <taxon>Sar</taxon>
        <taxon>Alveolata</taxon>
        <taxon>Ciliophora</taxon>
        <taxon>Intramacronucleata</taxon>
        <taxon>Oligohymenophorea</taxon>
        <taxon>Peniculida</taxon>
        <taxon>Parameciidae</taxon>
        <taxon>Paramecium</taxon>
    </lineage>
</organism>
<evidence type="ECO:0000313" key="2">
    <source>
        <dbReference type="Proteomes" id="UP000000600"/>
    </source>
</evidence>
<dbReference type="KEGG" id="ptm:GSPATT00016335001"/>
<protein>
    <submittedName>
        <fullName evidence="1">Uncharacterized protein</fullName>
    </submittedName>
</protein>
<dbReference type="HOGENOM" id="CLU_3192487_0_0_1"/>
<dbReference type="RefSeq" id="XP_001448906.1">
    <property type="nucleotide sequence ID" value="XM_001448869.1"/>
</dbReference>
<gene>
    <name evidence="1" type="ORF">GSPATT00016335001</name>
</gene>
<accession>A0DEP2</accession>
<dbReference type="InParanoid" id="A0DEP2"/>
<dbReference type="EMBL" id="CT868407">
    <property type="protein sequence ID" value="CAK81509.1"/>
    <property type="molecule type" value="Genomic_DNA"/>
</dbReference>
<dbReference type="Proteomes" id="UP000000600">
    <property type="component" value="Unassembled WGS sequence"/>
</dbReference>
<reference evidence="1 2" key="1">
    <citation type="journal article" date="2006" name="Nature">
        <title>Global trends of whole-genome duplications revealed by the ciliate Paramecium tetraurelia.</title>
        <authorList>
            <consortium name="Genoscope"/>
            <person name="Aury J.-M."/>
            <person name="Jaillon O."/>
            <person name="Duret L."/>
            <person name="Noel B."/>
            <person name="Jubin C."/>
            <person name="Porcel B.M."/>
            <person name="Segurens B."/>
            <person name="Daubin V."/>
            <person name="Anthouard V."/>
            <person name="Aiach N."/>
            <person name="Arnaiz O."/>
            <person name="Billaut A."/>
            <person name="Beisson J."/>
            <person name="Blanc I."/>
            <person name="Bouhouche K."/>
            <person name="Camara F."/>
            <person name="Duharcourt S."/>
            <person name="Guigo R."/>
            <person name="Gogendeau D."/>
            <person name="Katinka M."/>
            <person name="Keller A.-M."/>
            <person name="Kissmehl R."/>
            <person name="Klotz C."/>
            <person name="Koll F."/>
            <person name="Le Moue A."/>
            <person name="Lepere C."/>
            <person name="Malinsky S."/>
            <person name="Nowacki M."/>
            <person name="Nowak J.K."/>
            <person name="Plattner H."/>
            <person name="Poulain J."/>
            <person name="Ruiz F."/>
            <person name="Serrano V."/>
            <person name="Zagulski M."/>
            <person name="Dessen P."/>
            <person name="Betermier M."/>
            <person name="Weissenbach J."/>
            <person name="Scarpelli C."/>
            <person name="Schachter V."/>
            <person name="Sperling L."/>
            <person name="Meyer E."/>
            <person name="Cohen J."/>
            <person name="Wincker P."/>
        </authorList>
    </citation>
    <scope>NUCLEOTIDE SEQUENCE [LARGE SCALE GENOMIC DNA]</scope>
    <source>
        <strain evidence="1 2">Stock d4-2</strain>
    </source>
</reference>
<dbReference type="GeneID" id="5034691"/>
<name>A0DEP2_PARTE</name>
<evidence type="ECO:0000313" key="1">
    <source>
        <dbReference type="EMBL" id="CAK81509.1"/>
    </source>
</evidence>
<sequence>MKNKNNLDQNYKDKFKKDNQRIEQQITKSLQLQKKQLKLIEILKRQ</sequence>
<keyword evidence="2" id="KW-1185">Reference proteome</keyword>
<dbReference type="AlphaFoldDB" id="A0DEP2"/>
<proteinExistence type="predicted"/>